<dbReference type="Proteomes" id="UP001521785">
    <property type="component" value="Unassembled WGS sequence"/>
</dbReference>
<sequence length="347" mass="37375">MATMRAWQYTTCNNPFESNLALNSVPKLQAPSKCSSDKTPCILVRVYAASINPADYKAPATPIIGYFLNSKPATPGLDYAGIIESIPTGCVTMLNPGDKVLGRLEWPYQHGSLAEYILGQPNGLVKLPDGLSFAQGAAIGTAALSALQPLELAGIKPNDSVFINGGSGGVGSFTLQIAKLLGAAHVAVTCGPANVDRMKALGADEVINYRESDVLDVLKTSAKDTGRYYDVVIENVGAIDTLYENCHHFVKPAGHFVQVAGTNALFTFKRIITPGFLGGGKRQYHPYLAYNVPDQLEKIAQWAGEGKLKIEIDEEFALEDVKEAFEKLRSDRARGKIIVRVSREGKS</sequence>
<dbReference type="CDD" id="cd08267">
    <property type="entry name" value="MDR1"/>
    <property type="match status" value="1"/>
</dbReference>
<dbReference type="Gene3D" id="3.40.50.720">
    <property type="entry name" value="NAD(P)-binding Rossmann-like Domain"/>
    <property type="match status" value="1"/>
</dbReference>
<dbReference type="InterPro" id="IPR036291">
    <property type="entry name" value="NAD(P)-bd_dom_sf"/>
</dbReference>
<gene>
    <name evidence="2" type="ORF">SLS60_006628</name>
</gene>
<organism evidence="2 3">
    <name type="scientific">Paraconiothyrium brasiliense</name>
    <dbReference type="NCBI Taxonomy" id="300254"/>
    <lineage>
        <taxon>Eukaryota</taxon>
        <taxon>Fungi</taxon>
        <taxon>Dikarya</taxon>
        <taxon>Ascomycota</taxon>
        <taxon>Pezizomycotina</taxon>
        <taxon>Dothideomycetes</taxon>
        <taxon>Pleosporomycetidae</taxon>
        <taxon>Pleosporales</taxon>
        <taxon>Massarineae</taxon>
        <taxon>Didymosphaeriaceae</taxon>
        <taxon>Paraconiothyrium</taxon>
    </lineage>
</organism>
<dbReference type="Pfam" id="PF13602">
    <property type="entry name" value="ADH_zinc_N_2"/>
    <property type="match status" value="1"/>
</dbReference>
<name>A0ABR3RBN9_9PLEO</name>
<dbReference type="SUPFAM" id="SSF50129">
    <property type="entry name" value="GroES-like"/>
    <property type="match status" value="1"/>
</dbReference>
<dbReference type="InterPro" id="IPR052733">
    <property type="entry name" value="Chloroplast_QOR"/>
</dbReference>
<accession>A0ABR3RBN9</accession>
<dbReference type="InterPro" id="IPR020843">
    <property type="entry name" value="ER"/>
</dbReference>
<dbReference type="SMART" id="SM00829">
    <property type="entry name" value="PKS_ER"/>
    <property type="match status" value="1"/>
</dbReference>
<evidence type="ECO:0000313" key="2">
    <source>
        <dbReference type="EMBL" id="KAL1601713.1"/>
    </source>
</evidence>
<proteinExistence type="predicted"/>
<evidence type="ECO:0000313" key="3">
    <source>
        <dbReference type="Proteomes" id="UP001521785"/>
    </source>
</evidence>
<comment type="caution">
    <text evidence="2">The sequence shown here is derived from an EMBL/GenBank/DDBJ whole genome shotgun (WGS) entry which is preliminary data.</text>
</comment>
<evidence type="ECO:0000259" key="1">
    <source>
        <dbReference type="SMART" id="SM00829"/>
    </source>
</evidence>
<reference evidence="2 3" key="1">
    <citation type="submission" date="2024-02" db="EMBL/GenBank/DDBJ databases">
        <title>De novo assembly and annotation of 12 fungi associated with fruit tree decline syndrome in Ontario, Canada.</title>
        <authorList>
            <person name="Sulman M."/>
            <person name="Ellouze W."/>
            <person name="Ilyukhin E."/>
        </authorList>
    </citation>
    <scope>NUCLEOTIDE SEQUENCE [LARGE SCALE GENOMIC DNA]</scope>
    <source>
        <strain evidence="2 3">M42-189</strain>
    </source>
</reference>
<dbReference type="InterPro" id="IPR011032">
    <property type="entry name" value="GroES-like_sf"/>
</dbReference>
<feature type="domain" description="Enoyl reductase (ER)" evidence="1">
    <location>
        <begin position="21"/>
        <end position="339"/>
    </location>
</feature>
<dbReference type="SUPFAM" id="SSF51735">
    <property type="entry name" value="NAD(P)-binding Rossmann-fold domains"/>
    <property type="match status" value="1"/>
</dbReference>
<dbReference type="InterPro" id="IPR013154">
    <property type="entry name" value="ADH-like_N"/>
</dbReference>
<dbReference type="Pfam" id="PF08240">
    <property type="entry name" value="ADH_N"/>
    <property type="match status" value="1"/>
</dbReference>
<dbReference type="EMBL" id="JAKJXO020000008">
    <property type="protein sequence ID" value="KAL1601713.1"/>
    <property type="molecule type" value="Genomic_DNA"/>
</dbReference>
<dbReference type="PANTHER" id="PTHR44013">
    <property type="entry name" value="ZINC-TYPE ALCOHOL DEHYDROGENASE-LIKE PROTEIN C16A3.02C"/>
    <property type="match status" value="1"/>
</dbReference>
<dbReference type="PANTHER" id="PTHR44013:SF1">
    <property type="entry name" value="ZINC-TYPE ALCOHOL DEHYDROGENASE-LIKE PROTEIN C16A3.02C"/>
    <property type="match status" value="1"/>
</dbReference>
<dbReference type="Gene3D" id="3.90.180.10">
    <property type="entry name" value="Medium-chain alcohol dehydrogenases, catalytic domain"/>
    <property type="match status" value="1"/>
</dbReference>
<keyword evidence="3" id="KW-1185">Reference proteome</keyword>
<protein>
    <recommendedName>
        <fullName evidence="1">Enoyl reductase (ER) domain-containing protein</fullName>
    </recommendedName>
</protein>